<evidence type="ECO:0000313" key="12">
    <source>
        <dbReference type="EMBL" id="KAF5848490.1"/>
    </source>
</evidence>
<gene>
    <name evidence="12" type="ORF">GGP41_005927</name>
</gene>
<dbReference type="PANTHER" id="PTHR45711:SF6">
    <property type="entry name" value="CHLORIDE CHANNEL PROTEIN"/>
    <property type="match status" value="1"/>
</dbReference>
<feature type="transmembrane region" description="Helical" evidence="9">
    <location>
        <begin position="531"/>
        <end position="554"/>
    </location>
</feature>
<dbReference type="Gene3D" id="1.10.3080.10">
    <property type="entry name" value="Clc chloride channel"/>
    <property type="match status" value="1"/>
</dbReference>
<evidence type="ECO:0000256" key="9">
    <source>
        <dbReference type="RuleBase" id="RU361221"/>
    </source>
</evidence>
<dbReference type="PROSITE" id="PS51371">
    <property type="entry name" value="CBS"/>
    <property type="match status" value="1"/>
</dbReference>
<keyword evidence="6 9" id="KW-0472">Membrane</keyword>
<dbReference type="SUPFAM" id="SSF54631">
    <property type="entry name" value="CBS-domain pair"/>
    <property type="match status" value="1"/>
</dbReference>
<sequence>MSSSSHSRSPIGHVNTSSSRASNGKQPAVEDDRSDEEALLADDPLDPDLPEQLSFKRKPKASASSFGFSRYFPSPLTPSSSHASPSPRSHRTTPSNGLDLNYLETPGSAGEHTQDAKDASGLDWHVEGPGRRVGYDDLTAIDWIFEYAKERQRLRYLYTGTSGILGHVKQLADASQVWIILVAAGILSGGIAAFIDIASDWLADLKTGYCRNVDGDGRFYLNKSFCCWGINEAQACHDWASWGSAMGIGSAGGRYVVDYVLFILYSVLFAACASFLVREFSPYAKHSGIPEIKTVLGGFVIRHFLGGWTLVTKTIGLCLAVASGLWLGKEGPLVHVACCSANLFMKLFSSVNGNEARKREVLSAAAAAGISVAFGAPIGGVLFSLEQLSYYFPDKTMWSSFVCAMVAAVTLQACNPFRTGKLVLYQVTYHSGWHDFELLPFIFLGILGGLFGGLFIKLNMGVAEWRKNRQYLKGPVREVVIVAFVTALINFPIKFMRAQASELVHILFAECADLTEDTLGLCKSGKANTGVIALLLVSSGLGIILAGLTFGLQIPAGIILPSMAIGGLFGRAVGLSVQVVQAAWPSLFVFSSCEPDVPCVTPGTYAIIGAASALAGTTRMTVSIVVIMFELTGALTYVLPIMIAVMISKWTGDAISPRGIYESWIHFKGYPFLDNRDDNGSSIPDVSASHVMTRIEDLTAITATGHTVGSLRELLSQHRFRGFPVIDNSRDALLLGYISRTELQYALQTALTPPRNLAPETEAYFAHQPLSDPTTSLDLRPWMDQTPMTLNAKASFQLTVSMFQKLGLRYVLFTDRGILKGLLTKKDVWYVMEGMEDEREDDGRGGLGEGRQEDEEDEQSDLLGTAEEEHAGLIGAHGR</sequence>
<dbReference type="SUPFAM" id="SSF81340">
    <property type="entry name" value="Clc chloride channel"/>
    <property type="match status" value="1"/>
</dbReference>
<evidence type="ECO:0000256" key="8">
    <source>
        <dbReference type="PROSITE-ProRule" id="PRU00703"/>
    </source>
</evidence>
<keyword evidence="4 9" id="KW-1133">Transmembrane helix</keyword>
<dbReference type="GO" id="GO:0005794">
    <property type="term" value="C:Golgi apparatus"/>
    <property type="evidence" value="ECO:0007669"/>
    <property type="project" value="TreeGrafter"/>
</dbReference>
<protein>
    <recommendedName>
        <fullName evidence="9">Chloride channel protein</fullName>
    </recommendedName>
</protein>
<dbReference type="PANTHER" id="PTHR45711">
    <property type="entry name" value="CHLORIDE CHANNEL PROTEIN"/>
    <property type="match status" value="1"/>
</dbReference>
<dbReference type="GO" id="GO:0005769">
    <property type="term" value="C:early endosome"/>
    <property type="evidence" value="ECO:0007669"/>
    <property type="project" value="TreeGrafter"/>
</dbReference>
<feature type="transmembrane region" description="Helical" evidence="9">
    <location>
        <begin position="397"/>
        <end position="417"/>
    </location>
</feature>
<feature type="compositionally biased region" description="Low complexity" evidence="10">
    <location>
        <begin position="73"/>
        <end position="95"/>
    </location>
</feature>
<feature type="transmembrane region" description="Helical" evidence="9">
    <location>
        <begin position="624"/>
        <end position="648"/>
    </location>
</feature>
<dbReference type="CDD" id="cd03684">
    <property type="entry name" value="ClC_3_like"/>
    <property type="match status" value="1"/>
</dbReference>
<feature type="region of interest" description="Disordered" evidence="10">
    <location>
        <begin position="837"/>
        <end position="879"/>
    </location>
</feature>
<comment type="similarity">
    <text evidence="9">Belongs to the chloride channel (TC 2.A.49) family.</text>
</comment>
<keyword evidence="5 9" id="KW-0406">Ion transport</keyword>
<dbReference type="PRINTS" id="PR00762">
    <property type="entry name" value="CLCHANNEL"/>
</dbReference>
<evidence type="ECO:0000256" key="3">
    <source>
        <dbReference type="ARBA" id="ARBA00022692"/>
    </source>
</evidence>
<dbReference type="EMBL" id="WNKQ01000011">
    <property type="protein sequence ID" value="KAF5848490.1"/>
    <property type="molecule type" value="Genomic_DNA"/>
</dbReference>
<feature type="region of interest" description="Disordered" evidence="10">
    <location>
        <begin position="1"/>
        <end position="123"/>
    </location>
</feature>
<evidence type="ECO:0000256" key="6">
    <source>
        <dbReference type="ARBA" id="ARBA00023136"/>
    </source>
</evidence>
<feature type="transmembrane region" description="Helical" evidence="9">
    <location>
        <begin position="259"/>
        <end position="278"/>
    </location>
</feature>
<evidence type="ECO:0000256" key="7">
    <source>
        <dbReference type="ARBA" id="ARBA00023214"/>
    </source>
</evidence>
<evidence type="ECO:0000256" key="4">
    <source>
        <dbReference type="ARBA" id="ARBA00022989"/>
    </source>
</evidence>
<dbReference type="InterPro" id="IPR014743">
    <property type="entry name" value="Cl-channel_core"/>
</dbReference>
<keyword evidence="7 9" id="KW-0868">Chloride</keyword>
<dbReference type="CDD" id="cd04591">
    <property type="entry name" value="CBS_pair_voltage-gated_CLC_euk_bac"/>
    <property type="match status" value="1"/>
</dbReference>
<feature type="transmembrane region" description="Helical" evidence="9">
    <location>
        <begin position="299"/>
        <end position="326"/>
    </location>
</feature>
<evidence type="ECO:0000313" key="13">
    <source>
        <dbReference type="Proteomes" id="UP000624244"/>
    </source>
</evidence>
<feature type="transmembrane region" description="Helical" evidence="9">
    <location>
        <begin position="438"/>
        <end position="456"/>
    </location>
</feature>
<dbReference type="FunFam" id="3.10.580.10:FF:000119">
    <property type="entry name" value="Chloride channel protein"/>
    <property type="match status" value="1"/>
</dbReference>
<comment type="caution">
    <text evidence="9">Lacks conserved residue(s) required for the propagation of feature annotation.</text>
</comment>
<feature type="transmembrane region" description="Helical" evidence="9">
    <location>
        <begin position="361"/>
        <end position="385"/>
    </location>
</feature>
<feature type="compositionally biased region" description="Acidic residues" evidence="10">
    <location>
        <begin position="32"/>
        <end position="49"/>
    </location>
</feature>
<accession>A0A8H6DVY4</accession>
<dbReference type="SMART" id="SM00116">
    <property type="entry name" value="CBS"/>
    <property type="match status" value="2"/>
</dbReference>
<dbReference type="GO" id="GO:0005886">
    <property type="term" value="C:plasma membrane"/>
    <property type="evidence" value="ECO:0007669"/>
    <property type="project" value="TreeGrafter"/>
</dbReference>
<dbReference type="InterPro" id="IPR046342">
    <property type="entry name" value="CBS_dom_sf"/>
</dbReference>
<evidence type="ECO:0000256" key="2">
    <source>
        <dbReference type="ARBA" id="ARBA00022448"/>
    </source>
</evidence>
<reference evidence="12" key="1">
    <citation type="submission" date="2019-11" db="EMBL/GenBank/DDBJ databases">
        <title>Bipolaris sorokiniana Genome sequencing.</title>
        <authorList>
            <person name="Wang H."/>
        </authorList>
    </citation>
    <scope>NUCLEOTIDE SEQUENCE</scope>
</reference>
<evidence type="ECO:0000256" key="1">
    <source>
        <dbReference type="ARBA" id="ARBA00004141"/>
    </source>
</evidence>
<organism evidence="12 13">
    <name type="scientific">Cochliobolus sativus</name>
    <name type="common">Common root rot and spot blotch fungus</name>
    <name type="synonym">Bipolaris sorokiniana</name>
    <dbReference type="NCBI Taxonomy" id="45130"/>
    <lineage>
        <taxon>Eukaryota</taxon>
        <taxon>Fungi</taxon>
        <taxon>Dikarya</taxon>
        <taxon>Ascomycota</taxon>
        <taxon>Pezizomycotina</taxon>
        <taxon>Dothideomycetes</taxon>
        <taxon>Pleosporomycetidae</taxon>
        <taxon>Pleosporales</taxon>
        <taxon>Pleosporineae</taxon>
        <taxon>Pleosporaceae</taxon>
        <taxon>Bipolaris</taxon>
    </lineage>
</organism>
<dbReference type="Gene3D" id="3.10.580.10">
    <property type="entry name" value="CBS-domain"/>
    <property type="match status" value="1"/>
</dbReference>
<keyword evidence="2 9" id="KW-0813">Transport</keyword>
<keyword evidence="3 9" id="KW-0812">Transmembrane</keyword>
<evidence type="ECO:0000256" key="5">
    <source>
        <dbReference type="ARBA" id="ARBA00023065"/>
    </source>
</evidence>
<comment type="subcellular location">
    <subcellularLocation>
        <location evidence="1 9">Membrane</location>
        <topology evidence="1 9">Multi-pass membrane protein</topology>
    </subcellularLocation>
</comment>
<feature type="compositionally biased region" description="Basic and acidic residues" evidence="10">
    <location>
        <begin position="112"/>
        <end position="123"/>
    </location>
</feature>
<feature type="transmembrane region" description="Helical" evidence="9">
    <location>
        <begin position="476"/>
        <end position="493"/>
    </location>
</feature>
<proteinExistence type="inferred from homology"/>
<feature type="domain" description="CBS" evidence="11">
    <location>
        <begin position="692"/>
        <end position="754"/>
    </location>
</feature>
<dbReference type="InterPro" id="IPR000644">
    <property type="entry name" value="CBS_dom"/>
</dbReference>
<feature type="transmembrane region" description="Helical" evidence="9">
    <location>
        <begin position="177"/>
        <end position="195"/>
    </location>
</feature>
<evidence type="ECO:0000259" key="11">
    <source>
        <dbReference type="PROSITE" id="PS51371"/>
    </source>
</evidence>
<keyword evidence="8" id="KW-0129">CBS domain</keyword>
<evidence type="ECO:0000256" key="10">
    <source>
        <dbReference type="SAM" id="MobiDB-lite"/>
    </source>
</evidence>
<dbReference type="Pfam" id="PF00654">
    <property type="entry name" value="Voltage_CLC"/>
    <property type="match status" value="1"/>
</dbReference>
<dbReference type="Proteomes" id="UP000624244">
    <property type="component" value="Unassembled WGS sequence"/>
</dbReference>
<name>A0A8H6DVY4_COCSA</name>
<dbReference type="AlphaFoldDB" id="A0A8H6DVY4"/>
<comment type="caution">
    <text evidence="12">The sequence shown here is derived from an EMBL/GenBank/DDBJ whole genome shotgun (WGS) entry which is preliminary data.</text>
</comment>
<feature type="compositionally biased region" description="Polar residues" evidence="10">
    <location>
        <begin position="14"/>
        <end position="25"/>
    </location>
</feature>
<dbReference type="InterPro" id="IPR001807">
    <property type="entry name" value="ClC"/>
</dbReference>
<dbReference type="GO" id="GO:0005247">
    <property type="term" value="F:voltage-gated chloride channel activity"/>
    <property type="evidence" value="ECO:0007669"/>
    <property type="project" value="TreeGrafter"/>
</dbReference>